<evidence type="ECO:0000313" key="1">
    <source>
        <dbReference type="EMBL" id="GAA4245031.1"/>
    </source>
</evidence>
<organism evidence="1 2">
    <name type="scientific">Winogradskyella damuponensis</name>
    <dbReference type="NCBI Taxonomy" id="943939"/>
    <lineage>
        <taxon>Bacteria</taxon>
        <taxon>Pseudomonadati</taxon>
        <taxon>Bacteroidota</taxon>
        <taxon>Flavobacteriia</taxon>
        <taxon>Flavobacteriales</taxon>
        <taxon>Flavobacteriaceae</taxon>
        <taxon>Winogradskyella</taxon>
    </lineage>
</organism>
<name>A0ABP8CYP1_9FLAO</name>
<protein>
    <recommendedName>
        <fullName evidence="3">RNA polymerase alpha subunit C-terminal domain-containing protein</fullName>
    </recommendedName>
</protein>
<comment type="caution">
    <text evidence="1">The sequence shown here is derived from an EMBL/GenBank/DDBJ whole genome shotgun (WGS) entry which is preliminary data.</text>
</comment>
<dbReference type="EMBL" id="BAABCB010000026">
    <property type="protein sequence ID" value="GAA4245031.1"/>
    <property type="molecule type" value="Genomic_DNA"/>
</dbReference>
<evidence type="ECO:0000313" key="2">
    <source>
        <dbReference type="Proteomes" id="UP001501682"/>
    </source>
</evidence>
<sequence>MSEFKLRTESIKDDDIISLAVKNENDKKIIKSLTSSEPCLLEGSRGTGKSFLMKISQINLEKKTSTLSIFISFNISSLINTGDHLQFYHWMLAKTLRALLNKLRKKGLSISNYSKTLLSNDTSENEETIENNLKTIVKLFENSYNKRTTDVDIDTLPDIEDVKEAIKEICKENDLDRIYFFFDEAAHVFRPEQQRQFFNLFKDLRSPYITCNAAIYPGVTHFGDSFEPIHDCIYEVLDRNIADNDYLEYFKKMVLKQADTSLKKNIKDQGQLFNTLALSCGGNPRILLKTIQEMEKFNTSEVNKVIKDFYRVKIWSEHTELGEKYKGHQFLIDWGRDFLEKTVIPTVIANEKSSIYFWINKDIPETIKESLRLLTYTGIIKKLDTSTRSHGDLGIRYEIKYGCIIALDSNPNLYSTELLKLRSIRQFTAFGKNHSDYEKIENLSASILEDEQYRESLESMLSKSINVLSLTNWQKARLIDSKFVTIRDLYGLKEKDLIEKIYNVGPVRARIMMNAANSELLEYISG</sequence>
<keyword evidence="2" id="KW-1185">Reference proteome</keyword>
<evidence type="ECO:0008006" key="3">
    <source>
        <dbReference type="Google" id="ProtNLM"/>
    </source>
</evidence>
<gene>
    <name evidence="1" type="ORF">GCM10022292_25880</name>
</gene>
<accession>A0ABP8CYP1</accession>
<dbReference type="Proteomes" id="UP001501682">
    <property type="component" value="Unassembled WGS sequence"/>
</dbReference>
<dbReference type="RefSeq" id="WP_344715285.1">
    <property type="nucleotide sequence ID" value="NZ_BAABCB010000026.1"/>
</dbReference>
<proteinExistence type="predicted"/>
<dbReference type="InterPro" id="IPR027417">
    <property type="entry name" value="P-loop_NTPase"/>
</dbReference>
<dbReference type="Gene3D" id="3.40.50.300">
    <property type="entry name" value="P-loop containing nucleotide triphosphate hydrolases"/>
    <property type="match status" value="1"/>
</dbReference>
<reference evidence="2" key="1">
    <citation type="journal article" date="2019" name="Int. J. Syst. Evol. Microbiol.">
        <title>The Global Catalogue of Microorganisms (GCM) 10K type strain sequencing project: providing services to taxonomists for standard genome sequencing and annotation.</title>
        <authorList>
            <consortium name="The Broad Institute Genomics Platform"/>
            <consortium name="The Broad Institute Genome Sequencing Center for Infectious Disease"/>
            <person name="Wu L."/>
            <person name="Ma J."/>
        </authorList>
    </citation>
    <scope>NUCLEOTIDE SEQUENCE [LARGE SCALE GENOMIC DNA]</scope>
    <source>
        <strain evidence="2">JCM 17633</strain>
    </source>
</reference>
<dbReference type="SUPFAM" id="SSF52540">
    <property type="entry name" value="P-loop containing nucleoside triphosphate hydrolases"/>
    <property type="match status" value="1"/>
</dbReference>